<evidence type="ECO:0000256" key="9">
    <source>
        <dbReference type="ARBA" id="ARBA00023242"/>
    </source>
</evidence>
<evidence type="ECO:0000313" key="10">
    <source>
        <dbReference type="EMBL" id="ENN76715.1"/>
    </source>
</evidence>
<evidence type="ECO:0000256" key="8">
    <source>
        <dbReference type="ARBA" id="ARBA00023163"/>
    </source>
</evidence>
<dbReference type="FunFam" id="3.30.160.60:FF:001049">
    <property type="entry name" value="zinc finger protein 319"/>
    <property type="match status" value="1"/>
</dbReference>
<dbReference type="Gene3D" id="3.30.160.60">
    <property type="entry name" value="Classic Zinc Finger"/>
    <property type="match status" value="10"/>
</dbReference>
<keyword evidence="2" id="KW-0479">Metal-binding</keyword>
<dbReference type="GO" id="GO:0008270">
    <property type="term" value="F:zinc ion binding"/>
    <property type="evidence" value="ECO:0007669"/>
    <property type="project" value="UniProtKB-KW"/>
</dbReference>
<keyword evidence="8" id="KW-0804">Transcription</keyword>
<dbReference type="InterPro" id="IPR050752">
    <property type="entry name" value="C2H2-ZF_domain"/>
</dbReference>
<dbReference type="FunFam" id="3.30.160.60:FF:000303">
    <property type="entry name" value="Zinc finger protein 41"/>
    <property type="match status" value="1"/>
</dbReference>
<keyword evidence="9" id="KW-0539">Nucleus</keyword>
<dbReference type="InterPro" id="IPR008598">
    <property type="entry name" value="Di19_Zn-bd"/>
</dbReference>
<keyword evidence="7" id="KW-0238">DNA-binding</keyword>
<dbReference type="SMART" id="SM00355">
    <property type="entry name" value="ZnF_C2H2"/>
    <property type="match status" value="16"/>
</dbReference>
<feature type="non-terminal residue" evidence="10">
    <location>
        <position position="1"/>
    </location>
</feature>
<reference evidence="10" key="1">
    <citation type="journal article" date="2013" name="Genome Biol.">
        <title>Draft genome of the mountain pine beetle, Dendroctonus ponderosae Hopkins, a major forest pest.</title>
        <authorList>
            <person name="Keeling C.I."/>
            <person name="Yuen M.M."/>
            <person name="Liao N.Y."/>
            <person name="Docking T.R."/>
            <person name="Chan S.K."/>
            <person name="Taylor G.A."/>
            <person name="Palmquist D.L."/>
            <person name="Jackman S.D."/>
            <person name="Nguyen A."/>
            <person name="Li M."/>
            <person name="Henderson H."/>
            <person name="Janes J.K."/>
            <person name="Zhao Y."/>
            <person name="Pandoh P."/>
            <person name="Moore R."/>
            <person name="Sperling F.A."/>
            <person name="Huber D.P."/>
            <person name="Birol I."/>
            <person name="Jones S.J."/>
            <person name="Bohlmann J."/>
        </authorList>
    </citation>
    <scope>NUCLEOTIDE SEQUENCE</scope>
</reference>
<dbReference type="GO" id="GO:0005634">
    <property type="term" value="C:nucleus"/>
    <property type="evidence" value="ECO:0007669"/>
    <property type="project" value="UniProtKB-SubCell"/>
</dbReference>
<dbReference type="OMA" id="NIFIEIM"/>
<evidence type="ECO:0000256" key="1">
    <source>
        <dbReference type="ARBA" id="ARBA00004123"/>
    </source>
</evidence>
<keyword evidence="5" id="KW-0862">Zinc</keyword>
<dbReference type="Pfam" id="PF05605">
    <property type="entry name" value="zf-Di19"/>
    <property type="match status" value="1"/>
</dbReference>
<dbReference type="PROSITE" id="PS00028">
    <property type="entry name" value="ZINC_FINGER_C2H2_1"/>
    <property type="match status" value="13"/>
</dbReference>
<dbReference type="GO" id="GO:0000981">
    <property type="term" value="F:DNA-binding transcription factor activity, RNA polymerase II-specific"/>
    <property type="evidence" value="ECO:0007669"/>
    <property type="project" value="TreeGrafter"/>
</dbReference>
<dbReference type="SUPFAM" id="SSF57667">
    <property type="entry name" value="beta-beta-alpha zinc fingers"/>
    <property type="match status" value="6"/>
</dbReference>
<evidence type="ECO:0000256" key="4">
    <source>
        <dbReference type="ARBA" id="ARBA00022771"/>
    </source>
</evidence>
<dbReference type="Pfam" id="PF00096">
    <property type="entry name" value="zf-C2H2"/>
    <property type="match status" value="4"/>
</dbReference>
<gene>
    <name evidence="10" type="ORF">YQE_06780</name>
</gene>
<evidence type="ECO:0000256" key="6">
    <source>
        <dbReference type="ARBA" id="ARBA00023015"/>
    </source>
</evidence>
<keyword evidence="3" id="KW-0677">Repeat</keyword>
<evidence type="ECO:0000256" key="7">
    <source>
        <dbReference type="ARBA" id="ARBA00023125"/>
    </source>
</evidence>
<keyword evidence="6" id="KW-0805">Transcription regulation</keyword>
<comment type="subcellular location">
    <subcellularLocation>
        <location evidence="1">Nucleus</location>
    </subcellularLocation>
</comment>
<dbReference type="EMBL" id="KB740969">
    <property type="protein sequence ID" value="ENN76715.1"/>
    <property type="molecule type" value="Genomic_DNA"/>
</dbReference>
<dbReference type="InterPro" id="IPR013087">
    <property type="entry name" value="Znf_C2H2_type"/>
</dbReference>
<name>N6U541_DENPD</name>
<dbReference type="OrthoDB" id="6077919at2759"/>
<evidence type="ECO:0000256" key="3">
    <source>
        <dbReference type="ARBA" id="ARBA00022737"/>
    </source>
</evidence>
<dbReference type="PANTHER" id="PTHR24384:SF189">
    <property type="entry name" value="C2H2-TYPE DOMAIN-CONTAINING PROTEIN-RELATED"/>
    <property type="match status" value="1"/>
</dbReference>
<dbReference type="PANTHER" id="PTHR24384">
    <property type="entry name" value="FINGER PUTATIVE TRANSCRIPTION FACTOR FAMILY-RELATED"/>
    <property type="match status" value="1"/>
</dbReference>
<dbReference type="AlphaFoldDB" id="N6U541"/>
<evidence type="ECO:0000256" key="2">
    <source>
        <dbReference type="ARBA" id="ARBA00022723"/>
    </source>
</evidence>
<dbReference type="GO" id="GO:0000978">
    <property type="term" value="F:RNA polymerase II cis-regulatory region sequence-specific DNA binding"/>
    <property type="evidence" value="ECO:0007669"/>
    <property type="project" value="TreeGrafter"/>
</dbReference>
<sequence length="598" mass="69126">MSREIPSFLQLEHEGENIFIEIMNDSKVDKLAAQIFPTEERPSYIEIINDSEDNDSQTDSAPVRRKCNVCNISFKFLGRHLETHGPYNCTDCLINFPTQEMYDDHLGDVHTTNNESVTCGDCGLNCSSLIKLAIHHYKHTEKYTCPICNFTVKGKHKHTLVNHIKRHQGHYAFSCEICGHGLISKTALISHMEIHAGIPKYECEFCHKKFTVKRYLDVHRSLNHKKELFGIEQSFQCEICGRNFSFQKSLVRHLSSIHDIGKDRTVDCPVCNKKIVNNHNLKKHMRVHTGEKLFCCDVCGKAFAERKYLQKHQGGHERANEKAKKNQETLAKKIKLENSTSFEDAEQSYLVCQISGKEECEMKVEDDDNASYFPICFLTVKSEKALVEHGRIHLTEHYQCDKCPSIFKTLADLSAHNFAHTGTYTCLKCGKSFKGRRTLRNHVSNEVENFKYTCVFCGKGFVKQHIFQAHIETHESVRKYQCNICQKTFKLKSYLQTHERLNHKMELLGVDVVFNCKYCSRGFTFECSLKRHLNLIHKIGTMQKMECSICSKTFTTRYSLTVHMRLHTGVKKFECSVCGEKFARKQYTDRHMARVHST</sequence>
<dbReference type="HOGENOM" id="CLU_456552_0_0_1"/>
<keyword evidence="4" id="KW-0863">Zinc-finger</keyword>
<protein>
    <submittedName>
        <fullName evidence="10">Uncharacterized protein</fullName>
    </submittedName>
</protein>
<proteinExistence type="predicted"/>
<organism evidence="10">
    <name type="scientific">Dendroctonus ponderosae</name>
    <name type="common">Mountain pine beetle</name>
    <dbReference type="NCBI Taxonomy" id="77166"/>
    <lineage>
        <taxon>Eukaryota</taxon>
        <taxon>Metazoa</taxon>
        <taxon>Ecdysozoa</taxon>
        <taxon>Arthropoda</taxon>
        <taxon>Hexapoda</taxon>
        <taxon>Insecta</taxon>
        <taxon>Pterygota</taxon>
        <taxon>Neoptera</taxon>
        <taxon>Endopterygota</taxon>
        <taxon>Coleoptera</taxon>
        <taxon>Polyphaga</taxon>
        <taxon>Cucujiformia</taxon>
        <taxon>Curculionidae</taxon>
        <taxon>Scolytinae</taxon>
        <taxon>Dendroctonus</taxon>
    </lineage>
</organism>
<dbReference type="InterPro" id="IPR036236">
    <property type="entry name" value="Znf_C2H2_sf"/>
</dbReference>
<dbReference type="PROSITE" id="PS50157">
    <property type="entry name" value="ZINC_FINGER_C2H2_2"/>
    <property type="match status" value="13"/>
</dbReference>
<accession>N6U541</accession>
<evidence type="ECO:0000256" key="5">
    <source>
        <dbReference type="ARBA" id="ARBA00022833"/>
    </source>
</evidence>